<dbReference type="Gene3D" id="2.60.200.20">
    <property type="match status" value="1"/>
</dbReference>
<dbReference type="InterPro" id="IPR022128">
    <property type="entry name" value="FhaA_N"/>
</dbReference>
<dbReference type="InterPro" id="IPR050923">
    <property type="entry name" value="Cell_Proc_Reg/RNA_Proc"/>
</dbReference>
<dbReference type="Pfam" id="PF12401">
    <property type="entry name" value="FhaA_N"/>
    <property type="match status" value="1"/>
</dbReference>
<reference evidence="4 5" key="1">
    <citation type="journal article" date="2019" name="Int. J. Syst. Evol. Microbiol.">
        <title>The Global Catalogue of Microorganisms (GCM) 10K type strain sequencing project: providing services to taxonomists for standard genome sequencing and annotation.</title>
        <authorList>
            <consortium name="The Broad Institute Genomics Platform"/>
            <consortium name="The Broad Institute Genome Sequencing Center for Infectious Disease"/>
            <person name="Wu L."/>
            <person name="Ma J."/>
        </authorList>
    </citation>
    <scope>NUCLEOTIDE SEQUENCE [LARGE SCALE GENOMIC DNA]</scope>
    <source>
        <strain evidence="4 5">JCM 15592</strain>
    </source>
</reference>
<dbReference type="Proteomes" id="UP001499938">
    <property type="component" value="Unassembled WGS sequence"/>
</dbReference>
<dbReference type="Gene3D" id="3.30.2320.60">
    <property type="entry name" value="FhaA, phosphopeptide-binding domain (DUF3662)"/>
    <property type="match status" value="1"/>
</dbReference>
<organism evidence="4 5">
    <name type="scientific">Nostocoides veronense</name>
    <dbReference type="NCBI Taxonomy" id="330836"/>
    <lineage>
        <taxon>Bacteria</taxon>
        <taxon>Bacillati</taxon>
        <taxon>Actinomycetota</taxon>
        <taxon>Actinomycetes</taxon>
        <taxon>Micrococcales</taxon>
        <taxon>Intrasporangiaceae</taxon>
        <taxon>Nostocoides</taxon>
    </lineage>
</organism>
<dbReference type="InterPro" id="IPR042287">
    <property type="entry name" value="FhaA_N_sf"/>
</dbReference>
<evidence type="ECO:0000313" key="4">
    <source>
        <dbReference type="EMBL" id="GAA1791845.1"/>
    </source>
</evidence>
<evidence type="ECO:0000313" key="5">
    <source>
        <dbReference type="Proteomes" id="UP001499938"/>
    </source>
</evidence>
<dbReference type="SUPFAM" id="SSF49879">
    <property type="entry name" value="SMAD/FHA domain"/>
    <property type="match status" value="1"/>
</dbReference>
<dbReference type="InterPro" id="IPR000253">
    <property type="entry name" value="FHA_dom"/>
</dbReference>
<evidence type="ECO:0000256" key="2">
    <source>
        <dbReference type="SAM" id="MobiDB-lite"/>
    </source>
</evidence>
<feature type="region of interest" description="Disordered" evidence="2">
    <location>
        <begin position="116"/>
        <end position="225"/>
    </location>
</feature>
<feature type="compositionally biased region" description="Basic and acidic residues" evidence="2">
    <location>
        <begin position="143"/>
        <end position="159"/>
    </location>
</feature>
<dbReference type="SMART" id="SM00240">
    <property type="entry name" value="FHA"/>
    <property type="match status" value="1"/>
</dbReference>
<proteinExistence type="predicted"/>
<dbReference type="InterPro" id="IPR008984">
    <property type="entry name" value="SMAD_FHA_dom_sf"/>
</dbReference>
<dbReference type="PANTHER" id="PTHR23308">
    <property type="entry name" value="NUCLEAR INHIBITOR OF PROTEIN PHOSPHATASE-1"/>
    <property type="match status" value="1"/>
</dbReference>
<feature type="compositionally biased region" description="Basic and acidic residues" evidence="2">
    <location>
        <begin position="118"/>
        <end position="137"/>
    </location>
</feature>
<feature type="compositionally biased region" description="Basic and acidic residues" evidence="2">
    <location>
        <begin position="186"/>
        <end position="198"/>
    </location>
</feature>
<evidence type="ECO:0000256" key="1">
    <source>
        <dbReference type="ARBA" id="ARBA00022553"/>
    </source>
</evidence>
<protein>
    <submittedName>
        <fullName evidence="4">Antibiotic biosynthesis regulator FhaA</fullName>
    </submittedName>
</protein>
<accession>A0ABN2LKK0</accession>
<dbReference type="PROSITE" id="PS50006">
    <property type="entry name" value="FHA_DOMAIN"/>
    <property type="match status" value="1"/>
</dbReference>
<evidence type="ECO:0000259" key="3">
    <source>
        <dbReference type="PROSITE" id="PS50006"/>
    </source>
</evidence>
<sequence>MGRLQRIEGKLERAINGVFAKAFRAEVQPVEIASAVRRAMDDGATSLAKGRTFVPTRYLVDLSETDYDRLTAYEDDLRDELLAAAEEHAESQRYQAKADFGLRFRKDTGLETGLFRITAEDQPQHAHRDGQVGERSTRRPRPERHDEQRDEARGERRSVVPEPEQAPLAPVPARAARPAESPWSDGTHEPDFEYDARTARQGGDPLETITSREPAAPATPPRPLQAADRPWLEIDGDRYPLIGPVTVLGRDTDANIVLADANISRRHCEVRVTSDGPHLIARVKDLDSTNGTWVNGERTRSMRLSPGDRITIGQTSLIYRAGRR</sequence>
<keyword evidence="1" id="KW-0597">Phosphoprotein</keyword>
<name>A0ABN2LKK0_9MICO</name>
<feature type="domain" description="FHA" evidence="3">
    <location>
        <begin position="246"/>
        <end position="299"/>
    </location>
</feature>
<dbReference type="EMBL" id="BAAAPO010000025">
    <property type="protein sequence ID" value="GAA1791845.1"/>
    <property type="molecule type" value="Genomic_DNA"/>
</dbReference>
<dbReference type="Pfam" id="PF00498">
    <property type="entry name" value="FHA"/>
    <property type="match status" value="1"/>
</dbReference>
<keyword evidence="5" id="KW-1185">Reference proteome</keyword>
<feature type="compositionally biased region" description="Low complexity" evidence="2">
    <location>
        <begin position="166"/>
        <end position="179"/>
    </location>
</feature>
<dbReference type="CDD" id="cd00060">
    <property type="entry name" value="FHA"/>
    <property type="match status" value="1"/>
</dbReference>
<gene>
    <name evidence="4" type="primary">fhaA</name>
    <name evidence="4" type="ORF">GCM10009811_15760</name>
</gene>
<dbReference type="RefSeq" id="WP_344083265.1">
    <property type="nucleotide sequence ID" value="NZ_BAAAPO010000025.1"/>
</dbReference>
<comment type="caution">
    <text evidence="4">The sequence shown here is derived from an EMBL/GenBank/DDBJ whole genome shotgun (WGS) entry which is preliminary data.</text>
</comment>